<dbReference type="EMBL" id="PKUQ01000016">
    <property type="protein sequence ID" value="PLW77450.1"/>
    <property type="molecule type" value="Genomic_DNA"/>
</dbReference>
<evidence type="ECO:0000256" key="1">
    <source>
        <dbReference type="SAM" id="SignalP"/>
    </source>
</evidence>
<organism evidence="2 3">
    <name type="scientific">Cohaesibacter celericrescens</name>
    <dbReference type="NCBI Taxonomy" id="2067669"/>
    <lineage>
        <taxon>Bacteria</taxon>
        <taxon>Pseudomonadati</taxon>
        <taxon>Pseudomonadota</taxon>
        <taxon>Alphaproteobacteria</taxon>
        <taxon>Hyphomicrobiales</taxon>
        <taxon>Cohaesibacteraceae</taxon>
    </lineage>
</organism>
<reference evidence="2 3" key="1">
    <citation type="submission" date="2018-01" db="EMBL/GenBank/DDBJ databases">
        <title>The draft genome sequence of Cohaesibacter sp. H1304.</title>
        <authorList>
            <person name="Wang N.-N."/>
            <person name="Du Z.-J."/>
        </authorList>
    </citation>
    <scope>NUCLEOTIDE SEQUENCE [LARGE SCALE GENOMIC DNA]</scope>
    <source>
        <strain evidence="2 3">H1304</strain>
    </source>
</reference>
<keyword evidence="1" id="KW-0732">Signal</keyword>
<dbReference type="Proteomes" id="UP000234881">
    <property type="component" value="Unassembled WGS sequence"/>
</dbReference>
<feature type="chain" id="PRO_5014775683" evidence="1">
    <location>
        <begin position="35"/>
        <end position="138"/>
    </location>
</feature>
<feature type="signal peptide" evidence="1">
    <location>
        <begin position="1"/>
        <end position="34"/>
    </location>
</feature>
<gene>
    <name evidence="2" type="ORF">C0081_08975</name>
</gene>
<proteinExistence type="predicted"/>
<dbReference type="Pfam" id="PF09539">
    <property type="entry name" value="DUF2385"/>
    <property type="match status" value="1"/>
</dbReference>
<dbReference type="NCBIfam" id="TIGR02301">
    <property type="entry name" value="TIGR02301 family protein"/>
    <property type="match status" value="1"/>
</dbReference>
<evidence type="ECO:0000313" key="3">
    <source>
        <dbReference type="Proteomes" id="UP000234881"/>
    </source>
</evidence>
<dbReference type="AlphaFoldDB" id="A0A2N5XSL2"/>
<dbReference type="RefSeq" id="WP_101533468.1">
    <property type="nucleotide sequence ID" value="NZ_PKUQ01000016.1"/>
</dbReference>
<protein>
    <submittedName>
        <fullName evidence="2">TIGR02301 family protein</fullName>
    </submittedName>
</protein>
<evidence type="ECO:0000313" key="2">
    <source>
        <dbReference type="EMBL" id="PLW77450.1"/>
    </source>
</evidence>
<keyword evidence="3" id="KW-1185">Reference proteome</keyword>
<accession>A0A2N5XSL2</accession>
<sequence>MLNLRPISTFSKRTALLLMLMLFTTGQAPSTATAADGNLPPYEQSLRRLSSIVGALMYLDPLCNNSQAASWHDQMAALLEAENADDSRRRQLIDRFNRSYSSYARTYTSCNSQAAKITALYHTEAQELLTNMKLRHAR</sequence>
<name>A0A2N5XSL2_9HYPH</name>
<comment type="caution">
    <text evidence="2">The sequence shown here is derived from an EMBL/GenBank/DDBJ whole genome shotgun (WGS) entry which is preliminary data.</text>
</comment>
<dbReference type="OrthoDB" id="8481666at2"/>
<dbReference type="InterPro" id="IPR012645">
    <property type="entry name" value="CHP02301"/>
</dbReference>